<dbReference type="Proteomes" id="UP000297641">
    <property type="component" value="Unassembled WGS sequence"/>
</dbReference>
<sequence length="242" mass="29299">MEIDGYYLIQNYFDLDSISKIKSILIKTNEEWLKKNKDPRLINSAYLTSKQFLQKEVDRNTIFKFLTRDQILNICKQIFQKEFYFLNTQIFFNPIDKEKRPYWHRDIQYLGIPEEEQKLRIQKDIVWHFRVPLEEDPGIWFVPSSHKRWDHKEEREVRLEIGIHRSDEPLQNQILIPHDPGDLLIFSAHLLHKGEYGKNRFSFDVLYTNFPESTTQVKTWEHFPDVNHTGIAKDKRFLFQTN</sequence>
<dbReference type="AlphaFoldDB" id="A0A7I0IHG4"/>
<dbReference type="SUPFAM" id="SSF51197">
    <property type="entry name" value="Clavaminate synthase-like"/>
    <property type="match status" value="1"/>
</dbReference>
<proteinExistence type="predicted"/>
<dbReference type="Gene3D" id="2.60.120.620">
    <property type="entry name" value="q2cbj1_9rhob like domain"/>
    <property type="match status" value="1"/>
</dbReference>
<accession>A0A7I0IHG4</accession>
<name>A0A7I0IHG4_9LEPT</name>
<reference evidence="1 2" key="1">
    <citation type="journal article" date="2019" name="PLoS Negl. Trop. Dis.">
        <title>Revisiting the worldwide diversity of Leptospira species in the environment.</title>
        <authorList>
            <person name="Vincent A.T."/>
            <person name="Schiettekatte O."/>
            <person name="Bourhy P."/>
            <person name="Veyrier F.J."/>
            <person name="Picardeau M."/>
        </authorList>
    </citation>
    <scope>NUCLEOTIDE SEQUENCE [LARGE SCALE GENOMIC DNA]</scope>
    <source>
        <strain evidence="1 2">201800273</strain>
    </source>
</reference>
<dbReference type="EMBL" id="RQFT01000017">
    <property type="protein sequence ID" value="TGL01216.1"/>
    <property type="molecule type" value="Genomic_DNA"/>
</dbReference>
<organism evidence="1 2">
    <name type="scientific">Leptospira bouyouniensis</name>
    <dbReference type="NCBI Taxonomy" id="2484911"/>
    <lineage>
        <taxon>Bacteria</taxon>
        <taxon>Pseudomonadati</taxon>
        <taxon>Spirochaetota</taxon>
        <taxon>Spirochaetia</taxon>
        <taxon>Leptospirales</taxon>
        <taxon>Leptospiraceae</taxon>
        <taxon>Leptospira</taxon>
    </lineage>
</organism>
<protein>
    <submittedName>
        <fullName evidence="1">Deoxygenase</fullName>
    </submittedName>
</protein>
<evidence type="ECO:0000313" key="2">
    <source>
        <dbReference type="Proteomes" id="UP000297641"/>
    </source>
</evidence>
<gene>
    <name evidence="1" type="ORF">EHQ43_18985</name>
</gene>
<comment type="caution">
    <text evidence="1">The sequence shown here is derived from an EMBL/GenBank/DDBJ whole genome shotgun (WGS) entry which is preliminary data.</text>
</comment>
<dbReference type="Pfam" id="PF05721">
    <property type="entry name" value="PhyH"/>
    <property type="match status" value="1"/>
</dbReference>
<dbReference type="GO" id="GO:0016706">
    <property type="term" value="F:2-oxoglutarate-dependent dioxygenase activity"/>
    <property type="evidence" value="ECO:0007669"/>
    <property type="project" value="UniProtKB-ARBA"/>
</dbReference>
<evidence type="ECO:0000313" key="1">
    <source>
        <dbReference type="EMBL" id="TGL01216.1"/>
    </source>
</evidence>
<dbReference type="InterPro" id="IPR008775">
    <property type="entry name" value="Phytyl_CoA_dOase-like"/>
</dbReference>